<dbReference type="Gene3D" id="1.10.10.10">
    <property type="entry name" value="Winged helix-like DNA-binding domain superfamily/Winged helix DNA-binding domain"/>
    <property type="match status" value="1"/>
</dbReference>
<evidence type="ECO:0000313" key="3">
    <source>
        <dbReference type="Proteomes" id="UP000761264"/>
    </source>
</evidence>
<dbReference type="InterPro" id="IPR001845">
    <property type="entry name" value="HTH_ArsR_DNA-bd_dom"/>
</dbReference>
<gene>
    <name evidence="2" type="ORF">HBA54_25195</name>
</gene>
<accession>A0A967F2N4</accession>
<dbReference type="InterPro" id="IPR036390">
    <property type="entry name" value="WH_DNA-bd_sf"/>
</dbReference>
<dbReference type="SMART" id="SM00418">
    <property type="entry name" value="HTH_ARSR"/>
    <property type="match status" value="1"/>
</dbReference>
<dbReference type="Pfam" id="PF12840">
    <property type="entry name" value="HTH_20"/>
    <property type="match status" value="1"/>
</dbReference>
<keyword evidence="3" id="KW-1185">Reference proteome</keyword>
<reference evidence="2" key="1">
    <citation type="submission" date="2020-03" db="EMBL/GenBank/DDBJ databases">
        <title>Genome of Pelagibius litoralis DSM 21314T.</title>
        <authorList>
            <person name="Wang G."/>
        </authorList>
    </citation>
    <scope>NUCLEOTIDE SEQUENCE</scope>
    <source>
        <strain evidence="2">DSM 21314</strain>
    </source>
</reference>
<evidence type="ECO:0000259" key="1">
    <source>
        <dbReference type="PROSITE" id="PS50987"/>
    </source>
</evidence>
<dbReference type="PANTHER" id="PTHR38600:SF2">
    <property type="entry name" value="SLL0088 PROTEIN"/>
    <property type="match status" value="1"/>
</dbReference>
<proteinExistence type="predicted"/>
<dbReference type="InterPro" id="IPR011991">
    <property type="entry name" value="ArsR-like_HTH"/>
</dbReference>
<dbReference type="PRINTS" id="PR00778">
    <property type="entry name" value="HTHARSR"/>
</dbReference>
<dbReference type="EMBL" id="JAAQPH010000028">
    <property type="protein sequence ID" value="NIA71899.1"/>
    <property type="molecule type" value="Genomic_DNA"/>
</dbReference>
<dbReference type="CDD" id="cd00090">
    <property type="entry name" value="HTH_ARSR"/>
    <property type="match status" value="1"/>
</dbReference>
<sequence length="122" mass="13828">MVEYSEQALDRTFSALADPTRRAILGRLMSGEARVTEIAEPFEMSLNAVSKHVAVLERAGLVRRDVQGRVHQLSFEGAPILEAARWMEETRRFWEARLDALEAFLEKAKAKNTPPDEKETKS</sequence>
<dbReference type="NCBIfam" id="NF033788">
    <property type="entry name" value="HTH_metalloreg"/>
    <property type="match status" value="1"/>
</dbReference>
<dbReference type="Proteomes" id="UP000761264">
    <property type="component" value="Unassembled WGS sequence"/>
</dbReference>
<name>A0A967F2N4_9PROT</name>
<dbReference type="RefSeq" id="WP_167230272.1">
    <property type="nucleotide sequence ID" value="NZ_JAAQPH010000028.1"/>
</dbReference>
<evidence type="ECO:0000313" key="2">
    <source>
        <dbReference type="EMBL" id="NIA71899.1"/>
    </source>
</evidence>
<organism evidence="2 3">
    <name type="scientific">Pelagibius litoralis</name>
    <dbReference type="NCBI Taxonomy" id="374515"/>
    <lineage>
        <taxon>Bacteria</taxon>
        <taxon>Pseudomonadati</taxon>
        <taxon>Pseudomonadota</taxon>
        <taxon>Alphaproteobacteria</taxon>
        <taxon>Rhodospirillales</taxon>
        <taxon>Rhodovibrionaceae</taxon>
        <taxon>Pelagibius</taxon>
    </lineage>
</organism>
<dbReference type="SUPFAM" id="SSF46785">
    <property type="entry name" value="Winged helix' DNA-binding domain"/>
    <property type="match status" value="1"/>
</dbReference>
<dbReference type="PROSITE" id="PS50987">
    <property type="entry name" value="HTH_ARSR_2"/>
    <property type="match status" value="1"/>
</dbReference>
<dbReference type="PANTHER" id="PTHR38600">
    <property type="entry name" value="TRANSCRIPTIONAL REGULATORY PROTEIN"/>
    <property type="match status" value="1"/>
</dbReference>
<feature type="domain" description="HTH arsR-type" evidence="1">
    <location>
        <begin position="1"/>
        <end position="95"/>
    </location>
</feature>
<dbReference type="InterPro" id="IPR036388">
    <property type="entry name" value="WH-like_DNA-bd_sf"/>
</dbReference>
<dbReference type="AlphaFoldDB" id="A0A967F2N4"/>
<protein>
    <submittedName>
        <fullName evidence="2">Winged helix-turn-helix transcriptional regulator</fullName>
    </submittedName>
</protein>
<dbReference type="GO" id="GO:0003700">
    <property type="term" value="F:DNA-binding transcription factor activity"/>
    <property type="evidence" value="ECO:0007669"/>
    <property type="project" value="InterPro"/>
</dbReference>
<comment type="caution">
    <text evidence="2">The sequence shown here is derived from an EMBL/GenBank/DDBJ whole genome shotgun (WGS) entry which is preliminary data.</text>
</comment>